<dbReference type="OrthoDB" id="7595201at2"/>
<accession>V4NQ81</accession>
<dbReference type="PATRIC" id="fig|1121022.4.peg.4749"/>
<dbReference type="AlphaFoldDB" id="V4NQ81"/>
<organism evidence="1 2">
    <name type="scientific">Asticcacaulis benevestitus DSM 16100 = ATCC BAA-896</name>
    <dbReference type="NCBI Taxonomy" id="1121022"/>
    <lineage>
        <taxon>Bacteria</taxon>
        <taxon>Pseudomonadati</taxon>
        <taxon>Pseudomonadota</taxon>
        <taxon>Alphaproteobacteria</taxon>
        <taxon>Caulobacterales</taxon>
        <taxon>Caulobacteraceae</taxon>
        <taxon>Asticcacaulis</taxon>
    </lineage>
</organism>
<dbReference type="EMBL" id="AWGB01000122">
    <property type="protein sequence ID" value="ESQ78086.1"/>
    <property type="molecule type" value="Genomic_DNA"/>
</dbReference>
<dbReference type="Proteomes" id="UP000017837">
    <property type="component" value="Unassembled WGS sequence"/>
</dbReference>
<name>V4NQ81_9CAUL</name>
<keyword evidence="2" id="KW-1185">Reference proteome</keyword>
<evidence type="ECO:0000313" key="2">
    <source>
        <dbReference type="Proteomes" id="UP000017837"/>
    </source>
</evidence>
<evidence type="ECO:0008006" key="3">
    <source>
        <dbReference type="Google" id="ProtNLM"/>
    </source>
</evidence>
<reference evidence="1 2" key="1">
    <citation type="journal article" date="2014" name="Nature">
        <title>Sequential evolution of bacterial morphology by co-option of a developmental regulator.</title>
        <authorList>
            <person name="Jiang C."/>
            <person name="Brown P.J."/>
            <person name="Ducret A."/>
            <person name="Brun Y.V."/>
        </authorList>
    </citation>
    <scope>NUCLEOTIDE SEQUENCE [LARGE SCALE GENOMIC DNA]</scope>
    <source>
        <strain evidence="1 2">DSM 16100</strain>
    </source>
</reference>
<dbReference type="RefSeq" id="WP_018084194.1">
    <property type="nucleotide sequence ID" value="NZ_AQWM01000077.1"/>
</dbReference>
<gene>
    <name evidence="1" type="ORF">ABENE_23210</name>
</gene>
<comment type="caution">
    <text evidence="1">The sequence shown here is derived from an EMBL/GenBank/DDBJ whole genome shotgun (WGS) entry which is preliminary data.</text>
</comment>
<dbReference type="eggNOG" id="ENOG5033GRJ">
    <property type="taxonomic scope" value="Bacteria"/>
</dbReference>
<protein>
    <recommendedName>
        <fullName evidence="3">Knr4/Smi1-like domain-containing protein</fullName>
    </recommendedName>
</protein>
<evidence type="ECO:0000313" key="1">
    <source>
        <dbReference type="EMBL" id="ESQ78086.1"/>
    </source>
</evidence>
<dbReference type="Pfam" id="PF14568">
    <property type="entry name" value="SUKH_6"/>
    <property type="match status" value="1"/>
</dbReference>
<proteinExistence type="predicted"/>
<dbReference type="SUPFAM" id="SSF160631">
    <property type="entry name" value="SMI1/KNR4-like"/>
    <property type="match status" value="1"/>
</dbReference>
<sequence>MSFAALSELIDNYPAPKEVGQGATQEEVTQFEETVDVSIRGDFAKFLLRYGWIDLAYTEIYGLGSDISPALELTKITLSERTEMYPALLKHLIPVYNDGAGNLYCINTISEGEPPIVFWNHELGMDQKPRQISSSFSEWLCQHISEMTDV</sequence>
<dbReference type="InterPro" id="IPR037883">
    <property type="entry name" value="Knr4/Smi1-like_sf"/>
</dbReference>
<dbReference type="Gene3D" id="3.40.1580.10">
    <property type="entry name" value="SMI1/KNR4-like"/>
    <property type="match status" value="1"/>
</dbReference>